<accession>A0A5C3P7E5</accession>
<proteinExistence type="predicted"/>
<evidence type="ECO:0000313" key="2">
    <source>
        <dbReference type="EMBL" id="TFK85594.1"/>
    </source>
</evidence>
<feature type="compositionally biased region" description="Basic and acidic residues" evidence="1">
    <location>
        <begin position="207"/>
        <end position="216"/>
    </location>
</feature>
<evidence type="ECO:0000256" key="1">
    <source>
        <dbReference type="SAM" id="MobiDB-lite"/>
    </source>
</evidence>
<feature type="region of interest" description="Disordered" evidence="1">
    <location>
        <begin position="49"/>
        <end position="227"/>
    </location>
</feature>
<dbReference type="Proteomes" id="UP000308197">
    <property type="component" value="Unassembled WGS sequence"/>
</dbReference>
<feature type="compositionally biased region" description="Basic residues" evidence="1">
    <location>
        <begin position="174"/>
        <end position="206"/>
    </location>
</feature>
<dbReference type="AlphaFoldDB" id="A0A5C3P7E5"/>
<protein>
    <submittedName>
        <fullName evidence="2">Uncharacterized protein</fullName>
    </submittedName>
</protein>
<feature type="region of interest" description="Disordered" evidence="1">
    <location>
        <begin position="258"/>
        <end position="286"/>
    </location>
</feature>
<feature type="compositionally biased region" description="Gly residues" evidence="1">
    <location>
        <begin position="54"/>
        <end position="67"/>
    </location>
</feature>
<name>A0A5C3P7E5_9APHY</name>
<dbReference type="EMBL" id="ML211244">
    <property type="protein sequence ID" value="TFK85594.1"/>
    <property type="molecule type" value="Genomic_DNA"/>
</dbReference>
<feature type="region of interest" description="Disordered" evidence="1">
    <location>
        <begin position="467"/>
        <end position="519"/>
    </location>
</feature>
<gene>
    <name evidence="2" type="ORF">K466DRAFT_654170</name>
</gene>
<keyword evidence="3" id="KW-1185">Reference proteome</keyword>
<evidence type="ECO:0000313" key="3">
    <source>
        <dbReference type="Proteomes" id="UP000308197"/>
    </source>
</evidence>
<feature type="region of interest" description="Disordered" evidence="1">
    <location>
        <begin position="632"/>
        <end position="654"/>
    </location>
</feature>
<feature type="compositionally biased region" description="Acidic residues" evidence="1">
    <location>
        <begin position="115"/>
        <end position="124"/>
    </location>
</feature>
<reference evidence="2 3" key="1">
    <citation type="journal article" date="2019" name="Nat. Ecol. Evol.">
        <title>Megaphylogeny resolves global patterns of mushroom evolution.</title>
        <authorList>
            <person name="Varga T."/>
            <person name="Krizsan K."/>
            <person name="Foldi C."/>
            <person name="Dima B."/>
            <person name="Sanchez-Garcia M."/>
            <person name="Sanchez-Ramirez S."/>
            <person name="Szollosi G.J."/>
            <person name="Szarkandi J.G."/>
            <person name="Papp V."/>
            <person name="Albert L."/>
            <person name="Andreopoulos W."/>
            <person name="Angelini C."/>
            <person name="Antonin V."/>
            <person name="Barry K.W."/>
            <person name="Bougher N.L."/>
            <person name="Buchanan P."/>
            <person name="Buyck B."/>
            <person name="Bense V."/>
            <person name="Catcheside P."/>
            <person name="Chovatia M."/>
            <person name="Cooper J."/>
            <person name="Damon W."/>
            <person name="Desjardin D."/>
            <person name="Finy P."/>
            <person name="Geml J."/>
            <person name="Haridas S."/>
            <person name="Hughes K."/>
            <person name="Justo A."/>
            <person name="Karasinski D."/>
            <person name="Kautmanova I."/>
            <person name="Kiss B."/>
            <person name="Kocsube S."/>
            <person name="Kotiranta H."/>
            <person name="LaButti K.M."/>
            <person name="Lechner B.E."/>
            <person name="Liimatainen K."/>
            <person name="Lipzen A."/>
            <person name="Lukacs Z."/>
            <person name="Mihaltcheva S."/>
            <person name="Morgado L.N."/>
            <person name="Niskanen T."/>
            <person name="Noordeloos M.E."/>
            <person name="Ohm R.A."/>
            <person name="Ortiz-Santana B."/>
            <person name="Ovrebo C."/>
            <person name="Racz N."/>
            <person name="Riley R."/>
            <person name="Savchenko A."/>
            <person name="Shiryaev A."/>
            <person name="Soop K."/>
            <person name="Spirin V."/>
            <person name="Szebenyi C."/>
            <person name="Tomsovsky M."/>
            <person name="Tulloss R.E."/>
            <person name="Uehling J."/>
            <person name="Grigoriev I.V."/>
            <person name="Vagvolgyi C."/>
            <person name="Papp T."/>
            <person name="Martin F.M."/>
            <person name="Miettinen O."/>
            <person name="Hibbett D.S."/>
            <person name="Nagy L.G."/>
        </authorList>
    </citation>
    <scope>NUCLEOTIDE SEQUENCE [LARGE SCALE GENOMIC DNA]</scope>
    <source>
        <strain evidence="2 3">HHB13444</strain>
    </source>
</reference>
<dbReference type="InParanoid" id="A0A5C3P7E5"/>
<feature type="compositionally biased region" description="Pro residues" evidence="1">
    <location>
        <begin position="263"/>
        <end position="276"/>
    </location>
</feature>
<feature type="compositionally biased region" description="Acidic residues" evidence="1">
    <location>
        <begin position="71"/>
        <end position="84"/>
    </location>
</feature>
<sequence length="749" mass="81266">MVQTRSSVALDSAGDNFEAQDETYAGFSDLCDSLDSREPFLQSRRASWDEFECGGVGTSGVIKGGHGQAADDSEDDEEPDMEEEEKGRTSSGLGAASGQEQSDQGDSMIKHEDTDSAVDSDDKDEFPATGARILSSLPAWAPRSTGPPLTIKIRPSAVTASQQQPQHEPPSRSLRTKSKAHVLLKKRLVAKVAHRTGKSPAKHRDRRSSPSKEKRSAATKKVRAAHASFEAPVKWAKKSRPPIFDVNDLESEWCDIKASPEPESAPLPTISPPSPSPVKRGRGRPPTVSKEVVADLTQWSVLAYVSVEEPPRVVQKSPRASKRIETPDGPPKGPFTITHKTEWPDLLRSIAKYAGILQENFELETLRWSVFPPSTSAKVQSAANMRWLPIADDVGYQDFVASGIKTTKGTARFIFSLARPSPTGVPHTQVSRLPYAAFDGRLFPGSPGPPFHESSYVHGASNQQFGAFPYPNQHAPPHSSNYSYGPDPSSMWHPDLDNDLSDDGGSPTKKSKKSSKKDKGTLLVQLQPLVDFLQAQYPVGCCGLNEHSDFACYYDGMRRMHFKLDKNRFQVWAYEITKGRATTEMLPRQNKFFVDKEAVKPLSLPLPYPSMAYAGYEHTVAMSHAHLPPPTGSQAAPAWTPPAQYHGNGSGPASGGAAPAMQYYPGMPMYGHGPAVQPAQYGQHPTYFAGHAGAGTHAGGPAQGLGMGSGYAHQPAIQGYMAPPNRAYQFQPHATYQMPGAGPSHSARR</sequence>
<feature type="region of interest" description="Disordered" evidence="1">
    <location>
        <begin position="316"/>
        <end position="337"/>
    </location>
</feature>
<organism evidence="2 3">
    <name type="scientific">Polyporus arcularius HHB13444</name>
    <dbReference type="NCBI Taxonomy" id="1314778"/>
    <lineage>
        <taxon>Eukaryota</taxon>
        <taxon>Fungi</taxon>
        <taxon>Dikarya</taxon>
        <taxon>Basidiomycota</taxon>
        <taxon>Agaricomycotina</taxon>
        <taxon>Agaricomycetes</taxon>
        <taxon>Polyporales</taxon>
        <taxon>Polyporaceae</taxon>
        <taxon>Polyporus</taxon>
    </lineage>
</organism>